<dbReference type="AlphaFoldDB" id="A0A109Q8Q9"/>
<dbReference type="PRINTS" id="PR00099">
    <property type="entry name" value="CPSGATASE"/>
</dbReference>
<evidence type="ECO:0000313" key="4">
    <source>
        <dbReference type="Proteomes" id="UP000069926"/>
    </source>
</evidence>
<protein>
    <submittedName>
        <fullName evidence="3">Aminodeoxychorismate synthase component 2</fullName>
        <ecNumber evidence="3">2.6.1.85</ecNumber>
    </submittedName>
</protein>
<dbReference type="GO" id="GO:0000162">
    <property type="term" value="P:L-tryptophan biosynthetic process"/>
    <property type="evidence" value="ECO:0007669"/>
    <property type="project" value="TreeGrafter"/>
</dbReference>
<dbReference type="InterPro" id="IPR029062">
    <property type="entry name" value="Class_I_gatase-like"/>
</dbReference>
<sequence length="191" mass="21379">MFLMIDNYDSFTYNIYQYLCELGADVIIKRNDAISIIEIKKLSPSHLIISPGPGTPNQAGISLSVISYFAGKIPILGICLGHQIIAQAFGASIIRAKKIMHGKVSTVYHNKQGIFQKINHPLNVTRYHSLIVEEKTLPKIFEITAWTSNNGNIDEIMGIKHKTLAIEGVQFHPESILSEQGHKLLNTFIMY</sequence>
<dbReference type="SUPFAM" id="SSF52317">
    <property type="entry name" value="Class I glutamine amidotransferase-like"/>
    <property type="match status" value="1"/>
</dbReference>
<evidence type="ECO:0000259" key="2">
    <source>
        <dbReference type="Pfam" id="PF00117"/>
    </source>
</evidence>
<dbReference type="PROSITE" id="PS51273">
    <property type="entry name" value="GATASE_TYPE_1"/>
    <property type="match status" value="1"/>
</dbReference>
<dbReference type="EC" id="2.6.1.85" evidence="3"/>
<dbReference type="PANTHER" id="PTHR43418:SF4">
    <property type="entry name" value="MULTIFUNCTIONAL TRYPTOPHAN BIOSYNTHESIS PROTEIN"/>
    <property type="match status" value="1"/>
</dbReference>
<dbReference type="PANTHER" id="PTHR43418">
    <property type="entry name" value="MULTIFUNCTIONAL TRYPTOPHAN BIOSYNTHESIS PROTEIN-RELATED"/>
    <property type="match status" value="1"/>
</dbReference>
<dbReference type="Gene3D" id="3.40.50.880">
    <property type="match status" value="1"/>
</dbReference>
<keyword evidence="4" id="KW-1185">Reference proteome</keyword>
<accession>A0A109Q8Q9</accession>
<gene>
    <name evidence="3" type="primary">pabA</name>
    <name evidence="3" type="ORF">AUT07_00278</name>
</gene>
<dbReference type="FunFam" id="3.40.50.880:FF:000003">
    <property type="entry name" value="Anthranilate synthase component II"/>
    <property type="match status" value="1"/>
</dbReference>
<dbReference type="STRING" id="634113.AUT07_00278"/>
<dbReference type="KEGG" id="asy:AUT07_00278"/>
<dbReference type="PRINTS" id="PR00097">
    <property type="entry name" value="ANTSNTHASEII"/>
</dbReference>
<proteinExistence type="predicted"/>
<dbReference type="EMBL" id="CP013920">
    <property type="protein sequence ID" value="AMA64860.1"/>
    <property type="molecule type" value="Genomic_DNA"/>
</dbReference>
<dbReference type="InterPro" id="IPR050472">
    <property type="entry name" value="Anth_synth/Amidotransfase"/>
</dbReference>
<dbReference type="InterPro" id="IPR017926">
    <property type="entry name" value="GATASE"/>
</dbReference>
<dbReference type="GO" id="GO:0004049">
    <property type="term" value="F:anthranilate synthase activity"/>
    <property type="evidence" value="ECO:0007669"/>
    <property type="project" value="TreeGrafter"/>
</dbReference>
<dbReference type="Pfam" id="PF00117">
    <property type="entry name" value="GATase"/>
    <property type="match status" value="1"/>
</dbReference>
<dbReference type="InterPro" id="IPR006221">
    <property type="entry name" value="TrpG/PapA_dom"/>
</dbReference>
<dbReference type="PRINTS" id="PR00096">
    <property type="entry name" value="GATASE"/>
</dbReference>
<reference evidence="3 4" key="1">
    <citation type="submission" date="2016-01" db="EMBL/GenBank/DDBJ databases">
        <title>Genome sequence of Ca. Arsenophonus lipopteni, the exclusive symbiont of a blood sucking fly Lipoptena cervi (Diptera: Hippoboscidae).</title>
        <authorList>
            <person name="Novakova E."/>
            <person name="Hypsa V."/>
            <person name="Nguyen P."/>
            <person name="Husnik F."/>
            <person name="Darby A.C."/>
        </authorList>
    </citation>
    <scope>NUCLEOTIDE SEQUENCE [LARGE SCALE GENOMIC DNA]</scope>
    <source>
        <strain evidence="3 4">CB</strain>
    </source>
</reference>
<dbReference type="NCBIfam" id="TIGR00566">
    <property type="entry name" value="trpG_papA"/>
    <property type="match status" value="1"/>
</dbReference>
<keyword evidence="1" id="KW-0315">Glutamine amidotransferase</keyword>
<dbReference type="RefSeq" id="WP_066283192.1">
    <property type="nucleotide sequence ID" value="NZ_CP013920.1"/>
</dbReference>
<keyword evidence="3" id="KW-0808">Transferase</keyword>
<dbReference type="GO" id="GO:0005829">
    <property type="term" value="C:cytosol"/>
    <property type="evidence" value="ECO:0007669"/>
    <property type="project" value="TreeGrafter"/>
</dbReference>
<dbReference type="GO" id="GO:0046820">
    <property type="term" value="F:4-amino-4-deoxychorismate synthase activity"/>
    <property type="evidence" value="ECO:0007669"/>
    <property type="project" value="UniProtKB-EC"/>
</dbReference>
<organism evidence="3 4">
    <name type="scientific">Candidatus Arsenophonus lipoptenae</name>
    <dbReference type="NCBI Taxonomy" id="634113"/>
    <lineage>
        <taxon>Bacteria</taxon>
        <taxon>Pseudomonadati</taxon>
        <taxon>Pseudomonadota</taxon>
        <taxon>Gammaproteobacteria</taxon>
        <taxon>Enterobacterales</taxon>
        <taxon>Morganellaceae</taxon>
        <taxon>Arsenophonus</taxon>
    </lineage>
</organism>
<dbReference type="GO" id="GO:0046654">
    <property type="term" value="P:tetrahydrofolate biosynthetic process"/>
    <property type="evidence" value="ECO:0007669"/>
    <property type="project" value="TreeGrafter"/>
</dbReference>
<dbReference type="OrthoDB" id="9786812at2"/>
<name>A0A109Q8Q9_9GAMM</name>
<evidence type="ECO:0000313" key="3">
    <source>
        <dbReference type="EMBL" id="AMA64860.1"/>
    </source>
</evidence>
<evidence type="ECO:0000256" key="1">
    <source>
        <dbReference type="ARBA" id="ARBA00022962"/>
    </source>
</evidence>
<dbReference type="PATRIC" id="fig|634113.3.peg.269"/>
<dbReference type="Proteomes" id="UP000069926">
    <property type="component" value="Chromosome"/>
</dbReference>
<feature type="domain" description="Glutamine amidotransferase" evidence="2">
    <location>
        <begin position="3"/>
        <end position="189"/>
    </location>
</feature>
<keyword evidence="3" id="KW-0032">Aminotransferase</keyword>
<dbReference type="CDD" id="cd01743">
    <property type="entry name" value="GATase1_Anthranilate_Synthase"/>
    <property type="match status" value="1"/>
</dbReference>